<comment type="caution">
    <text evidence="1">The sequence shown here is derived from an EMBL/GenBank/DDBJ whole genome shotgun (WGS) entry which is preliminary data.</text>
</comment>
<name>X0VJS9_9ZZZZ</name>
<dbReference type="EMBL" id="BARS01025117">
    <property type="protein sequence ID" value="GAG00841.1"/>
    <property type="molecule type" value="Genomic_DNA"/>
</dbReference>
<dbReference type="AlphaFoldDB" id="X0VJS9"/>
<organism evidence="1">
    <name type="scientific">marine sediment metagenome</name>
    <dbReference type="NCBI Taxonomy" id="412755"/>
    <lineage>
        <taxon>unclassified sequences</taxon>
        <taxon>metagenomes</taxon>
        <taxon>ecological metagenomes</taxon>
    </lineage>
</organism>
<sequence length="34" mass="4169">PETLLEFRKIMCALYVLEQKLFQVNDWTIIVDLW</sequence>
<reference evidence="1" key="1">
    <citation type="journal article" date="2014" name="Front. Microbiol.">
        <title>High frequency of phylogenetically diverse reductive dehalogenase-homologous genes in deep subseafloor sedimentary metagenomes.</title>
        <authorList>
            <person name="Kawai M."/>
            <person name="Futagami T."/>
            <person name="Toyoda A."/>
            <person name="Takaki Y."/>
            <person name="Nishi S."/>
            <person name="Hori S."/>
            <person name="Arai W."/>
            <person name="Tsubouchi T."/>
            <person name="Morono Y."/>
            <person name="Uchiyama I."/>
            <person name="Ito T."/>
            <person name="Fujiyama A."/>
            <person name="Inagaki F."/>
            <person name="Takami H."/>
        </authorList>
    </citation>
    <scope>NUCLEOTIDE SEQUENCE</scope>
    <source>
        <strain evidence="1">Expedition CK06-06</strain>
    </source>
</reference>
<evidence type="ECO:0000313" key="1">
    <source>
        <dbReference type="EMBL" id="GAG00841.1"/>
    </source>
</evidence>
<proteinExistence type="predicted"/>
<protein>
    <submittedName>
        <fullName evidence="1">Uncharacterized protein</fullName>
    </submittedName>
</protein>
<feature type="non-terminal residue" evidence="1">
    <location>
        <position position="1"/>
    </location>
</feature>
<accession>X0VJS9</accession>
<gene>
    <name evidence="1" type="ORF">S01H1_39748</name>
</gene>